<name>A0AAU7V8W0_9ACTO</name>
<accession>A0AAU7V8W0</accession>
<evidence type="ECO:0008006" key="2">
    <source>
        <dbReference type="Google" id="ProtNLM"/>
    </source>
</evidence>
<protein>
    <recommendedName>
        <fullName evidence="2">DoxX family protein</fullName>
    </recommendedName>
</protein>
<organism evidence="1">
    <name type="scientific">Scrofimicrobium appendicitidis</name>
    <dbReference type="NCBI Taxonomy" id="3079930"/>
    <lineage>
        <taxon>Bacteria</taxon>
        <taxon>Bacillati</taxon>
        <taxon>Actinomycetota</taxon>
        <taxon>Actinomycetes</taxon>
        <taxon>Actinomycetales</taxon>
        <taxon>Actinomycetaceae</taxon>
        <taxon>Scrofimicrobium</taxon>
    </lineage>
</organism>
<proteinExistence type="predicted"/>
<reference evidence="1" key="1">
    <citation type="submission" date="2023-11" db="EMBL/GenBank/DDBJ databases">
        <title>Scrofimicrobium hongkongense sp. nov., isolated from a patient with peritonitis.</title>
        <authorList>
            <person name="Lao H.Y."/>
            <person name="Wong A.Y.P."/>
            <person name="Ng T.L."/>
            <person name="Wong R.Y.L."/>
            <person name="Yau M.C.Y."/>
            <person name="Lam J.Y.W."/>
            <person name="Siu G.K.H."/>
        </authorList>
    </citation>
    <scope>NUCLEOTIDE SEQUENCE</scope>
    <source>
        <strain evidence="1">R131</strain>
    </source>
</reference>
<dbReference type="AlphaFoldDB" id="A0AAU7V8W0"/>
<dbReference type="RefSeq" id="WP_350258682.1">
    <property type="nucleotide sequence ID" value="NZ_CP138335.1"/>
</dbReference>
<evidence type="ECO:0000313" key="1">
    <source>
        <dbReference type="EMBL" id="XBW08482.1"/>
    </source>
</evidence>
<dbReference type="EMBL" id="CP138335">
    <property type="protein sequence ID" value="XBW08482.1"/>
    <property type="molecule type" value="Genomic_DNA"/>
</dbReference>
<sequence length="145" mass="15607">MDILRGKAHLLLVAPLVADGLGAALKPEPHVKQVLRQADRVGLSELDPDRVRLATRLSGAATALLGVYLVVGKHKRPAAFLLAGTTSAMMAVNCHSHLDAAQKRKLLGYGSAVGGLLLATMDRKGLPSRRWEREFRRELTAPSQS</sequence>
<dbReference type="KEGG" id="sapp:SAC06_02690"/>
<gene>
    <name evidence="1" type="ORF">SAC06_02690</name>
</gene>